<dbReference type="PANTHER" id="PTHR43133">
    <property type="entry name" value="RNA POLYMERASE ECF-TYPE SIGMA FACTO"/>
    <property type="match status" value="1"/>
</dbReference>
<dbReference type="InterPro" id="IPR013324">
    <property type="entry name" value="RNA_pol_sigma_r3/r4-like"/>
</dbReference>
<evidence type="ECO:0000256" key="3">
    <source>
        <dbReference type="ARBA" id="ARBA00023082"/>
    </source>
</evidence>
<dbReference type="NCBIfam" id="TIGR02937">
    <property type="entry name" value="sigma70-ECF"/>
    <property type="match status" value="1"/>
</dbReference>
<dbReference type="PANTHER" id="PTHR43133:SF25">
    <property type="entry name" value="RNA POLYMERASE SIGMA FACTOR RFAY-RELATED"/>
    <property type="match status" value="1"/>
</dbReference>
<dbReference type="SUPFAM" id="SSF88946">
    <property type="entry name" value="Sigma2 domain of RNA polymerase sigma factors"/>
    <property type="match status" value="1"/>
</dbReference>
<dbReference type="EMBL" id="JAMXMC010000001">
    <property type="protein sequence ID" value="MCO5975284.1"/>
    <property type="molecule type" value="Genomic_DNA"/>
</dbReference>
<keyword evidence="10" id="KW-1185">Reference proteome</keyword>
<feature type="domain" description="RNA polymerase sigma-70 region 2" evidence="7">
    <location>
        <begin position="16"/>
        <end position="74"/>
    </location>
</feature>
<evidence type="ECO:0000256" key="4">
    <source>
        <dbReference type="ARBA" id="ARBA00023125"/>
    </source>
</evidence>
<evidence type="ECO:0000256" key="5">
    <source>
        <dbReference type="ARBA" id="ARBA00023163"/>
    </source>
</evidence>
<dbReference type="Gene3D" id="1.10.10.10">
    <property type="entry name" value="Winged helix-like DNA-binding domain superfamily/Winged helix DNA-binding domain"/>
    <property type="match status" value="1"/>
</dbReference>
<dbReference type="InterPro" id="IPR007627">
    <property type="entry name" value="RNA_pol_sigma70_r2"/>
</dbReference>
<dbReference type="InterPro" id="IPR036388">
    <property type="entry name" value="WH-like_DNA-bd_sf"/>
</dbReference>
<evidence type="ECO:0000256" key="6">
    <source>
        <dbReference type="RuleBase" id="RU000716"/>
    </source>
</evidence>
<evidence type="ECO:0000259" key="7">
    <source>
        <dbReference type="Pfam" id="PF04542"/>
    </source>
</evidence>
<evidence type="ECO:0000256" key="1">
    <source>
        <dbReference type="ARBA" id="ARBA00010641"/>
    </source>
</evidence>
<evidence type="ECO:0000259" key="8">
    <source>
        <dbReference type="Pfam" id="PF08281"/>
    </source>
</evidence>
<keyword evidence="3 6" id="KW-0731">Sigma factor</keyword>
<proteinExistence type="inferred from homology"/>
<keyword evidence="2 6" id="KW-0805">Transcription regulation</keyword>
<dbReference type="SUPFAM" id="SSF88659">
    <property type="entry name" value="Sigma3 and sigma4 domains of RNA polymerase sigma factors"/>
    <property type="match status" value="1"/>
</dbReference>
<gene>
    <name evidence="9" type="ORF">M0L44_00925</name>
</gene>
<sequence length="179" mass="19702">MADDGQGRFAASVLPHLDAAYNLARWLVRDAHDAQDVVQDALVRALRHFDGFRGTDPRPWLLAIVRNAALAWLGARRPAEVDFSELEHELDAALAIGASANDPETLAIQRAERREIDAAIAALPVAFREVVVLRELEELSYRDIARITDVPIGTVMSRLSRARNLLAVALRPAPARTLS</sequence>
<dbReference type="Proteomes" id="UP001204851">
    <property type="component" value="Unassembled WGS sequence"/>
</dbReference>
<comment type="caution">
    <text evidence="9">The sequence shown here is derived from an EMBL/GenBank/DDBJ whole genome shotgun (WGS) entry which is preliminary data.</text>
</comment>
<dbReference type="InterPro" id="IPR039425">
    <property type="entry name" value="RNA_pol_sigma-70-like"/>
</dbReference>
<dbReference type="Pfam" id="PF04542">
    <property type="entry name" value="Sigma70_r2"/>
    <property type="match status" value="1"/>
</dbReference>
<feature type="domain" description="RNA polymerase sigma factor 70 region 4 type 2" evidence="8">
    <location>
        <begin position="113"/>
        <end position="164"/>
    </location>
</feature>
<dbReference type="CDD" id="cd06171">
    <property type="entry name" value="Sigma70_r4"/>
    <property type="match status" value="1"/>
</dbReference>
<keyword evidence="4 6" id="KW-0238">DNA-binding</keyword>
<keyword evidence="5 6" id="KW-0804">Transcription</keyword>
<evidence type="ECO:0000313" key="9">
    <source>
        <dbReference type="EMBL" id="MCO5975284.1"/>
    </source>
</evidence>
<dbReference type="Gene3D" id="1.10.1740.10">
    <property type="match status" value="1"/>
</dbReference>
<dbReference type="Pfam" id="PF08281">
    <property type="entry name" value="Sigma70_r4_2"/>
    <property type="match status" value="1"/>
</dbReference>
<reference evidence="9 10" key="1">
    <citation type="submission" date="2022-06" db="EMBL/GenBank/DDBJ databases">
        <title>Ideonella sp. NS12-5 Genome sequencing and assembly.</title>
        <authorList>
            <person name="Jung Y."/>
        </authorList>
    </citation>
    <scope>NUCLEOTIDE SEQUENCE [LARGE SCALE GENOMIC DNA]</scope>
    <source>
        <strain evidence="9 10">NS12-5</strain>
    </source>
</reference>
<evidence type="ECO:0000313" key="10">
    <source>
        <dbReference type="Proteomes" id="UP001204851"/>
    </source>
</evidence>
<organism evidence="9 10">
    <name type="scientific">Ideonella oryzae</name>
    <dbReference type="NCBI Taxonomy" id="2937441"/>
    <lineage>
        <taxon>Bacteria</taxon>
        <taxon>Pseudomonadati</taxon>
        <taxon>Pseudomonadota</taxon>
        <taxon>Betaproteobacteria</taxon>
        <taxon>Burkholderiales</taxon>
        <taxon>Sphaerotilaceae</taxon>
        <taxon>Ideonella</taxon>
    </lineage>
</organism>
<evidence type="ECO:0000256" key="2">
    <source>
        <dbReference type="ARBA" id="ARBA00023015"/>
    </source>
</evidence>
<dbReference type="PROSITE" id="PS01063">
    <property type="entry name" value="SIGMA70_ECF"/>
    <property type="match status" value="1"/>
</dbReference>
<accession>A0ABT1BHH6</accession>
<protein>
    <recommendedName>
        <fullName evidence="6">RNA polymerase sigma factor</fullName>
    </recommendedName>
</protein>
<dbReference type="InterPro" id="IPR000838">
    <property type="entry name" value="RNA_pol_sigma70_ECF_CS"/>
</dbReference>
<dbReference type="InterPro" id="IPR014284">
    <property type="entry name" value="RNA_pol_sigma-70_dom"/>
</dbReference>
<comment type="similarity">
    <text evidence="1 6">Belongs to the sigma-70 factor family. ECF subfamily.</text>
</comment>
<dbReference type="InterPro" id="IPR013325">
    <property type="entry name" value="RNA_pol_sigma_r2"/>
</dbReference>
<name>A0ABT1BHH6_9BURK</name>
<dbReference type="InterPro" id="IPR013249">
    <property type="entry name" value="RNA_pol_sigma70_r4_t2"/>
</dbReference>